<sequence>MHCKLFDEVQEFSPLQTLRSRECNWRIELASSLSCITLAKLNASSNRRTDRVGSAPRKAPGDLPNEPAPPPQPDLLTN</sequence>
<accession>A0AAU9V710</accession>
<evidence type="ECO:0000313" key="3">
    <source>
        <dbReference type="Proteomes" id="UP001153954"/>
    </source>
</evidence>
<feature type="region of interest" description="Disordered" evidence="1">
    <location>
        <begin position="43"/>
        <end position="78"/>
    </location>
</feature>
<keyword evidence="3" id="KW-1185">Reference proteome</keyword>
<reference evidence="2" key="1">
    <citation type="submission" date="2022-03" db="EMBL/GenBank/DDBJ databases">
        <authorList>
            <person name="Tunstrom K."/>
        </authorList>
    </citation>
    <scope>NUCLEOTIDE SEQUENCE</scope>
</reference>
<gene>
    <name evidence="2" type="ORF">EEDITHA_LOCUS19226</name>
</gene>
<dbReference type="AlphaFoldDB" id="A0AAU9V710"/>
<feature type="compositionally biased region" description="Pro residues" evidence="1">
    <location>
        <begin position="66"/>
        <end position="78"/>
    </location>
</feature>
<dbReference type="EMBL" id="CAKOGL010000027">
    <property type="protein sequence ID" value="CAH2104900.1"/>
    <property type="molecule type" value="Genomic_DNA"/>
</dbReference>
<name>A0AAU9V710_EUPED</name>
<comment type="caution">
    <text evidence="2">The sequence shown here is derived from an EMBL/GenBank/DDBJ whole genome shotgun (WGS) entry which is preliminary data.</text>
</comment>
<dbReference type="Proteomes" id="UP001153954">
    <property type="component" value="Unassembled WGS sequence"/>
</dbReference>
<protein>
    <submittedName>
        <fullName evidence="2">Uncharacterized protein</fullName>
    </submittedName>
</protein>
<evidence type="ECO:0000313" key="2">
    <source>
        <dbReference type="EMBL" id="CAH2104900.1"/>
    </source>
</evidence>
<evidence type="ECO:0000256" key="1">
    <source>
        <dbReference type="SAM" id="MobiDB-lite"/>
    </source>
</evidence>
<proteinExistence type="predicted"/>
<organism evidence="2 3">
    <name type="scientific">Euphydryas editha</name>
    <name type="common">Edith's checkerspot</name>
    <dbReference type="NCBI Taxonomy" id="104508"/>
    <lineage>
        <taxon>Eukaryota</taxon>
        <taxon>Metazoa</taxon>
        <taxon>Ecdysozoa</taxon>
        <taxon>Arthropoda</taxon>
        <taxon>Hexapoda</taxon>
        <taxon>Insecta</taxon>
        <taxon>Pterygota</taxon>
        <taxon>Neoptera</taxon>
        <taxon>Endopterygota</taxon>
        <taxon>Lepidoptera</taxon>
        <taxon>Glossata</taxon>
        <taxon>Ditrysia</taxon>
        <taxon>Papilionoidea</taxon>
        <taxon>Nymphalidae</taxon>
        <taxon>Nymphalinae</taxon>
        <taxon>Euphydryas</taxon>
    </lineage>
</organism>